<comment type="caution">
    <text evidence="4">The sequence shown here is derived from an EMBL/GenBank/DDBJ whole genome shotgun (WGS) entry which is preliminary data.</text>
</comment>
<dbReference type="PANTHER" id="PTHR43205">
    <property type="entry name" value="PROSTAGLANDIN REDUCTASE"/>
    <property type="match status" value="1"/>
</dbReference>
<dbReference type="Pfam" id="PF16884">
    <property type="entry name" value="ADH_N_2"/>
    <property type="match status" value="1"/>
</dbReference>
<evidence type="ECO:0000256" key="1">
    <source>
        <dbReference type="ARBA" id="ARBA00023002"/>
    </source>
</evidence>
<evidence type="ECO:0000259" key="2">
    <source>
        <dbReference type="Pfam" id="PF00107"/>
    </source>
</evidence>
<dbReference type="EMBL" id="JAVHJO010000006">
    <property type="protein sequence ID" value="KAK6539294.1"/>
    <property type="molecule type" value="Genomic_DNA"/>
</dbReference>
<keyword evidence="5" id="KW-1185">Reference proteome</keyword>
<evidence type="ECO:0008006" key="6">
    <source>
        <dbReference type="Google" id="ProtNLM"/>
    </source>
</evidence>
<reference evidence="4 5" key="1">
    <citation type="submission" date="2019-10" db="EMBL/GenBank/DDBJ databases">
        <authorList>
            <person name="Palmer J.M."/>
        </authorList>
    </citation>
    <scope>NUCLEOTIDE SEQUENCE [LARGE SCALE GENOMIC DNA]</scope>
    <source>
        <strain evidence="4 5">TWF694</strain>
    </source>
</reference>
<dbReference type="Gene3D" id="3.90.180.10">
    <property type="entry name" value="Medium-chain alcohol dehydrogenases, catalytic domain"/>
    <property type="match status" value="1"/>
</dbReference>
<dbReference type="InterPro" id="IPR041694">
    <property type="entry name" value="ADH_N_2"/>
</dbReference>
<dbReference type="Gene3D" id="3.40.50.720">
    <property type="entry name" value="NAD(P)-binding Rossmann-like Domain"/>
    <property type="match status" value="1"/>
</dbReference>
<name>A0AAV9XDS2_9PEZI</name>
<accession>A0AAV9XDS2</accession>
<dbReference type="InterPro" id="IPR013149">
    <property type="entry name" value="ADH-like_C"/>
</dbReference>
<dbReference type="Pfam" id="PF00107">
    <property type="entry name" value="ADH_zinc_N"/>
    <property type="match status" value="1"/>
</dbReference>
<feature type="domain" description="Alcohol dehydrogenase-like C-terminal" evidence="2">
    <location>
        <begin position="170"/>
        <end position="296"/>
    </location>
</feature>
<organism evidence="4 5">
    <name type="scientific">Orbilia ellipsospora</name>
    <dbReference type="NCBI Taxonomy" id="2528407"/>
    <lineage>
        <taxon>Eukaryota</taxon>
        <taxon>Fungi</taxon>
        <taxon>Dikarya</taxon>
        <taxon>Ascomycota</taxon>
        <taxon>Pezizomycotina</taxon>
        <taxon>Orbiliomycetes</taxon>
        <taxon>Orbiliales</taxon>
        <taxon>Orbiliaceae</taxon>
        <taxon>Orbilia</taxon>
    </lineage>
</organism>
<dbReference type="GO" id="GO:0016628">
    <property type="term" value="F:oxidoreductase activity, acting on the CH-CH group of donors, NAD or NADP as acceptor"/>
    <property type="evidence" value="ECO:0007669"/>
    <property type="project" value="InterPro"/>
</dbReference>
<dbReference type="SUPFAM" id="SSF50129">
    <property type="entry name" value="GroES-like"/>
    <property type="match status" value="1"/>
</dbReference>
<dbReference type="PANTHER" id="PTHR43205:SF7">
    <property type="entry name" value="PROSTAGLANDIN REDUCTASE 1"/>
    <property type="match status" value="1"/>
</dbReference>
<proteinExistence type="predicted"/>
<sequence length="351" mass="38087">MVQSKSVIFSSVPNGFPIPGKDLVVKTNEVDISKAPDGGVVLKVLLASVDPYMRGLLRDPEIKSDNPAFPLGEPITGAGIAKVLDSSHPILKKGDIVSGLMSHSEYIVYATEVIEALNIRALGNPYSLPLERFTGALGMPGLAAYGSIYEFGEMHKNEKETIFISAASGAVGSLVGQLAKREGLRVVGSAGSDAKVKYLVENLGFDAAFNYKTEPPKMALPKYIPEGLDIYYDNVGGETLEAAIDNAKPQARFVECGMISQYNRKKDEEPYPIRNIEQVVSKRLKLQGFLTGDVAGKYFVEFNENVAKWLQDGSIHYTEDVTIGIDNEAEGLVRMLKGENFGKAVIKYADA</sequence>
<dbReference type="InterPro" id="IPR011032">
    <property type="entry name" value="GroES-like_sf"/>
</dbReference>
<dbReference type="SUPFAM" id="SSF51735">
    <property type="entry name" value="NAD(P)-binding Rossmann-fold domains"/>
    <property type="match status" value="1"/>
</dbReference>
<feature type="domain" description="Oxidoreductase N-terminal" evidence="3">
    <location>
        <begin position="6"/>
        <end position="112"/>
    </location>
</feature>
<keyword evidence="1" id="KW-0560">Oxidoreductase</keyword>
<dbReference type="CDD" id="cd05288">
    <property type="entry name" value="PGDH"/>
    <property type="match status" value="1"/>
</dbReference>
<evidence type="ECO:0000313" key="5">
    <source>
        <dbReference type="Proteomes" id="UP001365542"/>
    </source>
</evidence>
<evidence type="ECO:0000313" key="4">
    <source>
        <dbReference type="EMBL" id="KAK6539294.1"/>
    </source>
</evidence>
<dbReference type="InterPro" id="IPR045010">
    <property type="entry name" value="MDR_fam"/>
</dbReference>
<dbReference type="Proteomes" id="UP001365542">
    <property type="component" value="Unassembled WGS sequence"/>
</dbReference>
<dbReference type="AlphaFoldDB" id="A0AAV9XDS2"/>
<evidence type="ECO:0000259" key="3">
    <source>
        <dbReference type="Pfam" id="PF16884"/>
    </source>
</evidence>
<gene>
    <name evidence="4" type="ORF">TWF694_009527</name>
</gene>
<dbReference type="FunFam" id="3.40.50.720:FF:000121">
    <property type="entry name" value="Prostaglandin reductase 2"/>
    <property type="match status" value="1"/>
</dbReference>
<dbReference type="InterPro" id="IPR036291">
    <property type="entry name" value="NAD(P)-bd_dom_sf"/>
</dbReference>
<protein>
    <recommendedName>
        <fullName evidence="6">Enoyl reductase (ER) domain-containing protein</fullName>
    </recommendedName>
</protein>